<keyword evidence="1" id="KW-0805">Transcription regulation</keyword>
<keyword evidence="2 5" id="KW-0238">DNA-binding</keyword>
<name>A0A1I3BJT7_9LACT</name>
<dbReference type="Proteomes" id="UP000198668">
    <property type="component" value="Unassembled WGS sequence"/>
</dbReference>
<dbReference type="CDD" id="cd00090">
    <property type="entry name" value="HTH_ARSR"/>
    <property type="match status" value="1"/>
</dbReference>
<dbReference type="Gene3D" id="1.10.10.10">
    <property type="entry name" value="Winged helix-like DNA-binding domain superfamily/Winged helix DNA-binding domain"/>
    <property type="match status" value="1"/>
</dbReference>
<proteinExistence type="predicted"/>
<evidence type="ECO:0000259" key="4">
    <source>
        <dbReference type="PROSITE" id="PS50987"/>
    </source>
</evidence>
<dbReference type="EMBL" id="FOQE01000007">
    <property type="protein sequence ID" value="SFH62575.1"/>
    <property type="molecule type" value="Genomic_DNA"/>
</dbReference>
<dbReference type="PROSITE" id="PS50987">
    <property type="entry name" value="HTH_ARSR_2"/>
    <property type="match status" value="1"/>
</dbReference>
<dbReference type="SMART" id="SM00418">
    <property type="entry name" value="HTH_ARSR"/>
    <property type="match status" value="1"/>
</dbReference>
<dbReference type="GO" id="GO:0003700">
    <property type="term" value="F:DNA-binding transcription factor activity"/>
    <property type="evidence" value="ECO:0007669"/>
    <property type="project" value="InterPro"/>
</dbReference>
<dbReference type="AlphaFoldDB" id="A0A1I3BJT7"/>
<keyword evidence="3" id="KW-0804">Transcription</keyword>
<organism evidence="5 6">
    <name type="scientific">Pisciglobus halotolerans</name>
    <dbReference type="NCBI Taxonomy" id="745365"/>
    <lineage>
        <taxon>Bacteria</taxon>
        <taxon>Bacillati</taxon>
        <taxon>Bacillota</taxon>
        <taxon>Bacilli</taxon>
        <taxon>Lactobacillales</taxon>
        <taxon>Carnobacteriaceae</taxon>
    </lineage>
</organism>
<dbReference type="InterPro" id="IPR051011">
    <property type="entry name" value="Metal_resp_trans_reg"/>
</dbReference>
<dbReference type="PRINTS" id="PR00778">
    <property type="entry name" value="HTHARSR"/>
</dbReference>
<feature type="domain" description="HTH arsR-type" evidence="4">
    <location>
        <begin position="9"/>
        <end position="103"/>
    </location>
</feature>
<dbReference type="InterPro" id="IPR001845">
    <property type="entry name" value="HTH_ArsR_DNA-bd_dom"/>
</dbReference>
<accession>A0A1I3BJT7</accession>
<dbReference type="PANTHER" id="PTHR43132">
    <property type="entry name" value="ARSENICAL RESISTANCE OPERON REPRESSOR ARSR-RELATED"/>
    <property type="match status" value="1"/>
</dbReference>
<dbReference type="OrthoDB" id="9794330at2"/>
<dbReference type="SUPFAM" id="SSF46785">
    <property type="entry name" value="Winged helix' DNA-binding domain"/>
    <property type="match status" value="1"/>
</dbReference>
<evidence type="ECO:0000256" key="2">
    <source>
        <dbReference type="ARBA" id="ARBA00023125"/>
    </source>
</evidence>
<dbReference type="NCBIfam" id="NF033788">
    <property type="entry name" value="HTH_metalloreg"/>
    <property type="match status" value="1"/>
</dbReference>
<sequence length="105" mass="11978">MEQENQLHLNKTILESASKIFKTLSDPTRLSILYLLGKQELNVGTIAQLLGMEQSAVSHQLKTLRSARLVKARRAGKTMIYSQTDDHVYRIIDQVISHTKEDENQ</sequence>
<evidence type="ECO:0000256" key="1">
    <source>
        <dbReference type="ARBA" id="ARBA00023015"/>
    </source>
</evidence>
<keyword evidence="6" id="KW-1185">Reference proteome</keyword>
<reference evidence="5 6" key="1">
    <citation type="submission" date="2016-10" db="EMBL/GenBank/DDBJ databases">
        <authorList>
            <person name="de Groot N.N."/>
        </authorList>
    </citation>
    <scope>NUCLEOTIDE SEQUENCE [LARGE SCALE GENOMIC DNA]</scope>
    <source>
        <strain evidence="5 6">DSM 27630</strain>
    </source>
</reference>
<evidence type="ECO:0000313" key="6">
    <source>
        <dbReference type="Proteomes" id="UP000198668"/>
    </source>
</evidence>
<gene>
    <name evidence="5" type="ORF">SAMN04489868_10739</name>
</gene>
<dbReference type="PANTHER" id="PTHR43132:SF6">
    <property type="entry name" value="HTH-TYPE TRANSCRIPTIONAL REPRESSOR CZRA"/>
    <property type="match status" value="1"/>
</dbReference>
<dbReference type="InterPro" id="IPR011991">
    <property type="entry name" value="ArsR-like_HTH"/>
</dbReference>
<dbReference type="GO" id="GO:0003677">
    <property type="term" value="F:DNA binding"/>
    <property type="evidence" value="ECO:0007669"/>
    <property type="project" value="UniProtKB-KW"/>
</dbReference>
<protein>
    <submittedName>
        <fullName evidence="5">DNA-binding transcriptional regulator, ArsR family</fullName>
    </submittedName>
</protein>
<dbReference type="Pfam" id="PF01022">
    <property type="entry name" value="HTH_5"/>
    <property type="match status" value="1"/>
</dbReference>
<dbReference type="InterPro" id="IPR036390">
    <property type="entry name" value="WH_DNA-bd_sf"/>
</dbReference>
<evidence type="ECO:0000313" key="5">
    <source>
        <dbReference type="EMBL" id="SFH62575.1"/>
    </source>
</evidence>
<evidence type="ECO:0000256" key="3">
    <source>
        <dbReference type="ARBA" id="ARBA00023163"/>
    </source>
</evidence>
<dbReference type="RefSeq" id="WP_047390711.1">
    <property type="nucleotide sequence ID" value="NZ_FOQE01000007.1"/>
</dbReference>
<dbReference type="InterPro" id="IPR036388">
    <property type="entry name" value="WH-like_DNA-bd_sf"/>
</dbReference>